<dbReference type="SUPFAM" id="SSF110296">
    <property type="entry name" value="Oligoxyloglucan reducing end-specific cellobiohydrolase"/>
    <property type="match status" value="1"/>
</dbReference>
<dbReference type="PANTHER" id="PTHR47199:SF2">
    <property type="entry name" value="PHOTOSYSTEM II STABILITY_ASSEMBLY FACTOR HCF136, CHLOROPLASTIC"/>
    <property type="match status" value="1"/>
</dbReference>
<organism evidence="4 5">
    <name type="scientific">Oceanococcus atlanticus</name>
    <dbReference type="NCBI Taxonomy" id="1317117"/>
    <lineage>
        <taxon>Bacteria</taxon>
        <taxon>Pseudomonadati</taxon>
        <taxon>Pseudomonadota</taxon>
        <taxon>Gammaproteobacteria</taxon>
        <taxon>Chromatiales</taxon>
        <taxon>Oceanococcaceae</taxon>
        <taxon>Oceanococcus</taxon>
    </lineage>
</organism>
<dbReference type="EMBL" id="AQQV01000001">
    <property type="protein sequence ID" value="ORE89203.1"/>
    <property type="molecule type" value="Genomic_DNA"/>
</dbReference>
<dbReference type="GO" id="GO:0015979">
    <property type="term" value="P:photosynthesis"/>
    <property type="evidence" value="ECO:0007669"/>
    <property type="project" value="UniProtKB-KW"/>
</dbReference>
<comment type="caution">
    <text evidence="4">The sequence shown here is derived from an EMBL/GenBank/DDBJ whole genome shotgun (WGS) entry which is preliminary data.</text>
</comment>
<dbReference type="GO" id="GO:0009523">
    <property type="term" value="C:photosystem II"/>
    <property type="evidence" value="ECO:0007669"/>
    <property type="project" value="UniProtKB-KW"/>
</dbReference>
<feature type="domain" description="Photosynthesis system II assembly factor Ycf48/Hcf136-like" evidence="3">
    <location>
        <begin position="59"/>
        <end position="107"/>
    </location>
</feature>
<evidence type="ECO:0000259" key="3">
    <source>
        <dbReference type="Pfam" id="PF14870"/>
    </source>
</evidence>
<dbReference type="Gene3D" id="2.130.10.10">
    <property type="entry name" value="YVTN repeat-like/Quinoprotein amine dehydrogenase"/>
    <property type="match status" value="1"/>
</dbReference>
<evidence type="ECO:0000256" key="2">
    <source>
        <dbReference type="ARBA" id="ARBA00023276"/>
    </source>
</evidence>
<accession>A0A1Y1SHQ2</accession>
<keyword evidence="5" id="KW-1185">Reference proteome</keyword>
<name>A0A1Y1SHQ2_9GAMM</name>
<evidence type="ECO:0000313" key="4">
    <source>
        <dbReference type="EMBL" id="ORE89203.1"/>
    </source>
</evidence>
<evidence type="ECO:0000256" key="1">
    <source>
        <dbReference type="ARBA" id="ARBA00022531"/>
    </source>
</evidence>
<dbReference type="InterPro" id="IPR015943">
    <property type="entry name" value="WD40/YVTN_repeat-like_dom_sf"/>
</dbReference>
<dbReference type="Proteomes" id="UP000192342">
    <property type="component" value="Unassembled WGS sequence"/>
</dbReference>
<dbReference type="Pfam" id="PF14870">
    <property type="entry name" value="PSII_BNR"/>
    <property type="match status" value="2"/>
</dbReference>
<gene>
    <name evidence="4" type="ORF">ATO7_04970</name>
</gene>
<protein>
    <recommendedName>
        <fullName evidence="3">Photosynthesis system II assembly factor Ycf48/Hcf136-like domain-containing protein</fullName>
    </recommendedName>
</protein>
<dbReference type="PANTHER" id="PTHR47199">
    <property type="entry name" value="PHOTOSYSTEM II STABILITY/ASSEMBLY FACTOR HCF136, CHLOROPLASTIC"/>
    <property type="match status" value="1"/>
</dbReference>
<dbReference type="CDD" id="cd15482">
    <property type="entry name" value="Sialidase_non-viral"/>
    <property type="match status" value="1"/>
</dbReference>
<sequence length="308" mass="32640">MLLPVLAMAQGLNTDEIQPQSAEMMPLAAGHSMLLDVADTGKRLIAVGARGHVIGSLDGQSWVQVPTPTRAALTAVTFADTENGWAVGHDAVIIRTRDGGRSWVLQNFEPELEQPFLDVLFLNAQHGFAVGAYALIYETRDGGDSWEAVDTPITEDGWHFNAITKLNNGYLFIAGEAGTLAMSRDNGASWESLESPYESTMFDVVPVGEKGVLIVGLRGNAYVAADADDLNWRQLNLDSENSLIGAASLPNGEAVMVGINGIIFESINGASDVQRRANPAGITLASVEPVKGGLVVVGEAGAQLIQNN</sequence>
<proteinExistence type="predicted"/>
<dbReference type="AlphaFoldDB" id="A0A1Y1SHQ2"/>
<reference evidence="4 5" key="1">
    <citation type="submission" date="2013-04" db="EMBL/GenBank/DDBJ databases">
        <title>Oceanococcus atlanticus 22II-S10r2 Genome Sequencing.</title>
        <authorList>
            <person name="Lai Q."/>
            <person name="Li G."/>
            <person name="Shao Z."/>
        </authorList>
    </citation>
    <scope>NUCLEOTIDE SEQUENCE [LARGE SCALE GENOMIC DNA]</scope>
    <source>
        <strain evidence="4 5">22II-S10r2</strain>
    </source>
</reference>
<dbReference type="InterPro" id="IPR028203">
    <property type="entry name" value="PSII_CF48-like_dom"/>
</dbReference>
<evidence type="ECO:0000313" key="5">
    <source>
        <dbReference type="Proteomes" id="UP000192342"/>
    </source>
</evidence>
<dbReference type="STRING" id="1317117.ATO7_04970"/>
<keyword evidence="1" id="KW-0602">Photosynthesis</keyword>
<feature type="domain" description="Photosynthesis system II assembly factor Ycf48/Hcf136-like" evidence="3">
    <location>
        <begin position="110"/>
        <end position="261"/>
    </location>
</feature>
<keyword evidence="2" id="KW-0604">Photosystem II</keyword>